<dbReference type="Proteomes" id="UP000515977">
    <property type="component" value="Chromosome"/>
</dbReference>
<feature type="transmembrane region" description="Helical" evidence="1">
    <location>
        <begin position="30"/>
        <end position="49"/>
    </location>
</feature>
<dbReference type="EMBL" id="CP060711">
    <property type="protein sequence ID" value="QNN47731.1"/>
    <property type="molecule type" value="Genomic_DNA"/>
</dbReference>
<feature type="domain" description="Inner membrane protein YgaP-like transmembrane" evidence="2">
    <location>
        <begin position="2"/>
        <end position="56"/>
    </location>
</feature>
<dbReference type="Pfam" id="PF11127">
    <property type="entry name" value="YgaP-like_TM"/>
    <property type="match status" value="1"/>
</dbReference>
<evidence type="ECO:0000259" key="2">
    <source>
        <dbReference type="Pfam" id="PF11127"/>
    </source>
</evidence>
<accession>A0A7G9QWK6</accession>
<dbReference type="RefSeq" id="WP_187571475.1">
    <property type="nucleotide sequence ID" value="NZ_CP060711.1"/>
</dbReference>
<protein>
    <submittedName>
        <fullName evidence="3">DUF2892 domain-containing protein</fullName>
    </submittedName>
</protein>
<name>A0A7G9QWK6_9GAMM</name>
<reference evidence="3 4" key="1">
    <citation type="submission" date="2020-08" db="EMBL/GenBank/DDBJ databases">
        <title>Genome sequence of Thermomonas brevis KACC 16975T.</title>
        <authorList>
            <person name="Hyun D.-W."/>
            <person name="Bae J.-W."/>
        </authorList>
    </citation>
    <scope>NUCLEOTIDE SEQUENCE [LARGE SCALE GENOMIC DNA]</scope>
    <source>
        <strain evidence="3 4">KACC 16975</strain>
    </source>
</reference>
<keyword evidence="1" id="KW-0812">Transmembrane</keyword>
<keyword evidence="1" id="KW-0472">Membrane</keyword>
<dbReference type="AlphaFoldDB" id="A0A7G9QWK6"/>
<evidence type="ECO:0000313" key="4">
    <source>
        <dbReference type="Proteomes" id="UP000515977"/>
    </source>
</evidence>
<feature type="transmembrane region" description="Helical" evidence="1">
    <location>
        <begin position="7"/>
        <end position="24"/>
    </location>
</feature>
<sequence length="71" mass="7608">MTLDRAVQAFAGVMVLVSVALTQFVHPAFFWLTVFVGANLFQSAFTGFCPAAMVMRRLGVGCGEASSCNRC</sequence>
<organism evidence="3 4">
    <name type="scientific">Thermomonas brevis</name>
    <dbReference type="NCBI Taxonomy" id="215691"/>
    <lineage>
        <taxon>Bacteria</taxon>
        <taxon>Pseudomonadati</taxon>
        <taxon>Pseudomonadota</taxon>
        <taxon>Gammaproteobacteria</taxon>
        <taxon>Lysobacterales</taxon>
        <taxon>Lysobacteraceae</taxon>
        <taxon>Thermomonas</taxon>
    </lineage>
</organism>
<evidence type="ECO:0000313" key="3">
    <source>
        <dbReference type="EMBL" id="QNN47731.1"/>
    </source>
</evidence>
<dbReference type="InterPro" id="IPR021309">
    <property type="entry name" value="YgaP-like_TM"/>
</dbReference>
<dbReference type="KEGG" id="tbv:H9L17_06255"/>
<gene>
    <name evidence="3" type="ORF">H9L17_06255</name>
</gene>
<keyword evidence="1" id="KW-1133">Transmembrane helix</keyword>
<keyword evidence="4" id="KW-1185">Reference proteome</keyword>
<evidence type="ECO:0000256" key="1">
    <source>
        <dbReference type="SAM" id="Phobius"/>
    </source>
</evidence>
<proteinExistence type="predicted"/>
<dbReference type="Gene3D" id="6.10.140.1340">
    <property type="match status" value="1"/>
</dbReference>